<protein>
    <submittedName>
        <fullName evidence="2">Protein FrlC</fullName>
    </submittedName>
</protein>
<sequence length="277" mass="32303">MNKLKKNKIAGMNICYKFFSLKYFLDSMVRVGTESIEFWGGFPHQYIDDISHPPVGEVKKMIEERGLRLNCYTPEQLLYTYNIASPERDIREKSVEFFRKNIYAAYKLGTRKVLMTSGWAYEDYDKEEAWKYSRESLFELGEYAQHLGMTIALENLQHVESNLVYSLPALKKMLSELRHPNIKAMVDTVPMHLMGETMADYLDAFGQDLIHVHLVDGAPTGHMAWGDGELPLDEDMKTLCERDYQYTVTFELAHDSYLFDPEPAMKRSFERVKPYIE</sequence>
<dbReference type="Gene3D" id="3.20.20.150">
    <property type="entry name" value="Divalent-metal-dependent TIM barrel enzymes"/>
    <property type="match status" value="1"/>
</dbReference>
<dbReference type="RefSeq" id="WP_132084098.1">
    <property type="nucleotide sequence ID" value="NZ_SLUK01000002.1"/>
</dbReference>
<keyword evidence="3" id="KW-1185">Reference proteome</keyword>
<dbReference type="InterPro" id="IPR036237">
    <property type="entry name" value="Xyl_isomerase-like_sf"/>
</dbReference>
<accession>A0A9X8UL97</accession>
<organism evidence="2 3">
    <name type="scientific">Harryflintia acetispora</name>
    <dbReference type="NCBI Taxonomy" id="1849041"/>
    <lineage>
        <taxon>Bacteria</taxon>
        <taxon>Bacillati</taxon>
        <taxon>Bacillota</taxon>
        <taxon>Clostridia</taxon>
        <taxon>Eubacteriales</taxon>
        <taxon>Oscillospiraceae</taxon>
        <taxon>Harryflintia</taxon>
    </lineage>
</organism>
<dbReference type="InterPro" id="IPR050312">
    <property type="entry name" value="IolE/XylAMocC-like"/>
</dbReference>
<reference evidence="2 3" key="1">
    <citation type="submission" date="2019-03" db="EMBL/GenBank/DDBJ databases">
        <title>Genomic Encyclopedia of Type Strains, Phase IV (KMG-IV): sequencing the most valuable type-strain genomes for metagenomic binning, comparative biology and taxonomic classification.</title>
        <authorList>
            <person name="Goeker M."/>
        </authorList>
    </citation>
    <scope>NUCLEOTIDE SEQUENCE [LARGE SCALE GENOMIC DNA]</scope>
    <source>
        <strain evidence="2 3">DSM 100433</strain>
    </source>
</reference>
<proteinExistence type="predicted"/>
<dbReference type="PANTHER" id="PTHR12110">
    <property type="entry name" value="HYDROXYPYRUVATE ISOMERASE"/>
    <property type="match status" value="1"/>
</dbReference>
<dbReference type="EMBL" id="SLUK01000002">
    <property type="protein sequence ID" value="TCL44749.1"/>
    <property type="molecule type" value="Genomic_DNA"/>
</dbReference>
<gene>
    <name evidence="2" type="ORF">EDD78_102375</name>
</gene>
<evidence type="ECO:0000259" key="1">
    <source>
        <dbReference type="Pfam" id="PF01261"/>
    </source>
</evidence>
<evidence type="ECO:0000313" key="3">
    <source>
        <dbReference type="Proteomes" id="UP000294682"/>
    </source>
</evidence>
<dbReference type="Pfam" id="PF01261">
    <property type="entry name" value="AP_endonuc_2"/>
    <property type="match status" value="1"/>
</dbReference>
<evidence type="ECO:0000313" key="2">
    <source>
        <dbReference type="EMBL" id="TCL44749.1"/>
    </source>
</evidence>
<dbReference type="Proteomes" id="UP000294682">
    <property type="component" value="Unassembled WGS sequence"/>
</dbReference>
<feature type="domain" description="Xylose isomerase-like TIM barrel" evidence="1">
    <location>
        <begin position="29"/>
        <end position="273"/>
    </location>
</feature>
<dbReference type="AlphaFoldDB" id="A0A9X8UL97"/>
<comment type="caution">
    <text evidence="2">The sequence shown here is derived from an EMBL/GenBank/DDBJ whole genome shotgun (WGS) entry which is preliminary data.</text>
</comment>
<dbReference type="SUPFAM" id="SSF51658">
    <property type="entry name" value="Xylose isomerase-like"/>
    <property type="match status" value="1"/>
</dbReference>
<name>A0A9X8UL97_9FIRM</name>
<dbReference type="InterPro" id="IPR013022">
    <property type="entry name" value="Xyl_isomerase-like_TIM-brl"/>
</dbReference>